<feature type="transmembrane region" description="Helical" evidence="1">
    <location>
        <begin position="66"/>
        <end position="86"/>
    </location>
</feature>
<keyword evidence="1" id="KW-0472">Membrane</keyword>
<reference evidence="2 3" key="1">
    <citation type="journal article" date="2012" name="J. Bacteriol.">
        <title>Genome Sequence of the Protease-Producing Bacterium Rheinheimera nanhaiensis E407-8T, Isolated from Deep-Sea Sediment of the South China Sea.</title>
        <authorList>
            <person name="Zhang X.-Y."/>
            <person name="Zhang Y.-J."/>
            <person name="Qin Q.-L."/>
            <person name="Xie B.-B."/>
            <person name="Chen X.-L."/>
            <person name="Zhou B.-C."/>
            <person name="Zhang Y.-Z."/>
        </authorList>
    </citation>
    <scope>NUCLEOTIDE SEQUENCE [LARGE SCALE GENOMIC DNA]</scope>
    <source>
        <strain evidence="2 3">E407-8</strain>
    </source>
</reference>
<evidence type="ECO:0000256" key="1">
    <source>
        <dbReference type="SAM" id="Phobius"/>
    </source>
</evidence>
<proteinExistence type="predicted"/>
<evidence type="ECO:0000313" key="2">
    <source>
        <dbReference type="EMBL" id="GAB59114.1"/>
    </source>
</evidence>
<gene>
    <name evidence="2" type="ORF">RNAN_2104</name>
</gene>
<protein>
    <submittedName>
        <fullName evidence="2">Uncharacterized protein</fullName>
    </submittedName>
</protein>
<sequence>MSALTKALYPLYWRLLSRYLDKRQPAVPSVTLVQKLIFILPTRYGWWFFGLIVLLYLLGTNYQNNLILLLSYLLLSLFLLSIVLCYQNLSGLTLSSLAPGEGFAEQDIGLSLQLIAAANDNNRHRMLRLQFTGQQHQVVSQRCVPAITLNIAAGKRGKYTLPRIKVSSQYPFGLWQAFSYIALLQHYWVYPSPAQQSPAAGIMPEQDQTSTRQQVSDDTLSAYRQGDSIRHLVWKRLARDPATPVVRQQQTPPPQLQSDWVVVPAVSGDALERALRQASRDLLTLEQSGASYGLKLPALTVAQAKGPAQLQRCLQALALC</sequence>
<accession>I1DYI6</accession>
<dbReference type="RefSeq" id="WP_008221423.1">
    <property type="nucleotide sequence ID" value="NZ_BAFK01000010.1"/>
</dbReference>
<dbReference type="AlphaFoldDB" id="I1DYI6"/>
<keyword evidence="1" id="KW-1133">Transmembrane helix</keyword>
<dbReference type="EMBL" id="BAFK01000010">
    <property type="protein sequence ID" value="GAB59114.1"/>
    <property type="molecule type" value="Genomic_DNA"/>
</dbReference>
<dbReference type="PANTHER" id="PTHR34351:SF1">
    <property type="entry name" value="SLR1927 PROTEIN"/>
    <property type="match status" value="1"/>
</dbReference>
<dbReference type="OrthoDB" id="5298497at2"/>
<organism evidence="2 3">
    <name type="scientific">Rheinheimera nanhaiensis E407-8</name>
    <dbReference type="NCBI Taxonomy" id="562729"/>
    <lineage>
        <taxon>Bacteria</taxon>
        <taxon>Pseudomonadati</taxon>
        <taxon>Pseudomonadota</taxon>
        <taxon>Gammaproteobacteria</taxon>
        <taxon>Chromatiales</taxon>
        <taxon>Chromatiaceae</taxon>
        <taxon>Rheinheimera</taxon>
    </lineage>
</organism>
<feature type="transmembrane region" description="Helical" evidence="1">
    <location>
        <begin position="44"/>
        <end position="60"/>
    </location>
</feature>
<dbReference type="STRING" id="562729.RNAN_2104"/>
<dbReference type="PANTHER" id="PTHR34351">
    <property type="entry name" value="SLR1927 PROTEIN-RELATED"/>
    <property type="match status" value="1"/>
</dbReference>
<comment type="caution">
    <text evidence="2">The sequence shown here is derived from an EMBL/GenBank/DDBJ whole genome shotgun (WGS) entry which is preliminary data.</text>
</comment>
<name>I1DYI6_9GAMM</name>
<keyword evidence="3" id="KW-1185">Reference proteome</keyword>
<dbReference type="Proteomes" id="UP000004374">
    <property type="component" value="Unassembled WGS sequence"/>
</dbReference>
<evidence type="ECO:0000313" key="3">
    <source>
        <dbReference type="Proteomes" id="UP000004374"/>
    </source>
</evidence>
<keyword evidence="1" id="KW-0812">Transmembrane</keyword>